<feature type="domain" description="ABC transmembrane type-1" evidence="8">
    <location>
        <begin position="165"/>
        <end position="357"/>
    </location>
</feature>
<keyword evidence="2 7" id="KW-0813">Transport</keyword>
<evidence type="ECO:0000256" key="5">
    <source>
        <dbReference type="ARBA" id="ARBA00022989"/>
    </source>
</evidence>
<dbReference type="InterPro" id="IPR035906">
    <property type="entry name" value="MetI-like_sf"/>
</dbReference>
<feature type="transmembrane region" description="Helical" evidence="7">
    <location>
        <begin position="22"/>
        <end position="40"/>
    </location>
</feature>
<dbReference type="RefSeq" id="WP_024269326.1">
    <property type="nucleotide sequence ID" value="NC_023035.1"/>
</dbReference>
<feature type="transmembrane region" description="Helical" evidence="7">
    <location>
        <begin position="235"/>
        <end position="254"/>
    </location>
</feature>
<sequence length="372" mass="41396">MNPVTVVGEDSNPALEVAGKTIAYLILVSWVLMTVLPLFWMSYSSLKSNEELTRDIFAFPHDLFDNDQDEYRVVRPNLNMIPDFDPKEDTRERIVIESTTIAPGRGLMVYWLVEEEMPPEIRQLEVGDTLVVEDLPRDWQRKIKRKTRWFNYQSAWERAGMGRKFLNSILYSGMSTFLMILFGMMTSFAVSKLPFKKLSALVTGLIGMGYLLSINSVIIPLFLMLTRIGLTDTHVGIILVYTAFGLPLTVLLGSQFMRGLPTSLIESATMDGASYFRTFISIILPMTIPVVITVAVISGLAIWNEFLLVLVLASSEATKSLPVGVYSFSSLTSSQLGWQLAALVIATAPVVIVYLLFNKQLTKGVVAGAVKG</sequence>
<gene>
    <name evidence="9" type="ORF">L21SP2_3086</name>
</gene>
<feature type="transmembrane region" description="Helical" evidence="7">
    <location>
        <begin position="275"/>
        <end position="303"/>
    </location>
</feature>
<dbReference type="OrthoDB" id="9787837at2"/>
<protein>
    <submittedName>
        <fullName evidence="9">Sugar ABC transporter (Permease)</fullName>
    </submittedName>
</protein>
<keyword evidence="6 7" id="KW-0472">Membrane</keyword>
<keyword evidence="10" id="KW-1185">Reference proteome</keyword>
<keyword evidence="5 7" id="KW-1133">Transmembrane helix</keyword>
<dbReference type="PATRIC" id="fig|1307761.3.peg.3075"/>
<evidence type="ECO:0000256" key="2">
    <source>
        <dbReference type="ARBA" id="ARBA00022448"/>
    </source>
</evidence>
<comment type="subcellular location">
    <subcellularLocation>
        <location evidence="1 7">Cell membrane</location>
        <topology evidence="1 7">Multi-pass membrane protein</topology>
    </subcellularLocation>
</comment>
<dbReference type="Gene3D" id="1.10.3720.10">
    <property type="entry name" value="MetI-like"/>
    <property type="match status" value="1"/>
</dbReference>
<evidence type="ECO:0000256" key="6">
    <source>
        <dbReference type="ARBA" id="ARBA00023136"/>
    </source>
</evidence>
<organism evidence="9 10">
    <name type="scientific">Salinispira pacifica</name>
    <dbReference type="NCBI Taxonomy" id="1307761"/>
    <lineage>
        <taxon>Bacteria</taxon>
        <taxon>Pseudomonadati</taxon>
        <taxon>Spirochaetota</taxon>
        <taxon>Spirochaetia</taxon>
        <taxon>Spirochaetales</taxon>
        <taxon>Spirochaetaceae</taxon>
        <taxon>Salinispira</taxon>
    </lineage>
</organism>
<dbReference type="PROSITE" id="PS50928">
    <property type="entry name" value="ABC_TM1"/>
    <property type="match status" value="1"/>
</dbReference>
<evidence type="ECO:0000256" key="1">
    <source>
        <dbReference type="ARBA" id="ARBA00004651"/>
    </source>
</evidence>
<dbReference type="KEGG" id="slr:L21SP2_3086"/>
<feature type="transmembrane region" description="Helical" evidence="7">
    <location>
        <begin position="169"/>
        <end position="191"/>
    </location>
</feature>
<dbReference type="AlphaFoldDB" id="V5WLA1"/>
<dbReference type="Pfam" id="PF00528">
    <property type="entry name" value="BPD_transp_1"/>
    <property type="match status" value="1"/>
</dbReference>
<dbReference type="SUPFAM" id="SSF161098">
    <property type="entry name" value="MetI-like"/>
    <property type="match status" value="1"/>
</dbReference>
<evidence type="ECO:0000256" key="7">
    <source>
        <dbReference type="RuleBase" id="RU363032"/>
    </source>
</evidence>
<dbReference type="STRING" id="1307761.L21SP2_3086"/>
<dbReference type="GO" id="GO:0005886">
    <property type="term" value="C:plasma membrane"/>
    <property type="evidence" value="ECO:0007669"/>
    <property type="project" value="UniProtKB-SubCell"/>
</dbReference>
<feature type="transmembrane region" description="Helical" evidence="7">
    <location>
        <begin position="336"/>
        <end position="357"/>
    </location>
</feature>
<keyword evidence="4 7" id="KW-0812">Transmembrane</keyword>
<evidence type="ECO:0000256" key="4">
    <source>
        <dbReference type="ARBA" id="ARBA00022692"/>
    </source>
</evidence>
<reference evidence="9 10" key="1">
    <citation type="journal article" date="2015" name="Stand. Genomic Sci.">
        <title>Complete genome sequence and description of Salinispira pacifica gen. nov., sp. nov., a novel spirochaete isolated form a hypersaline microbial mat.</title>
        <authorList>
            <person name="Ben Hania W."/>
            <person name="Joseph M."/>
            <person name="Schumann P."/>
            <person name="Bunk B."/>
            <person name="Fiebig A."/>
            <person name="Sproer C."/>
            <person name="Klenk H.P."/>
            <person name="Fardeau M.L."/>
            <person name="Spring S."/>
        </authorList>
    </citation>
    <scope>NUCLEOTIDE SEQUENCE [LARGE SCALE GENOMIC DNA]</scope>
    <source>
        <strain evidence="9 10">L21-RPul-D2</strain>
    </source>
</reference>
<proteinExistence type="inferred from homology"/>
<evidence type="ECO:0000256" key="3">
    <source>
        <dbReference type="ARBA" id="ARBA00022475"/>
    </source>
</evidence>
<evidence type="ECO:0000259" key="8">
    <source>
        <dbReference type="PROSITE" id="PS50928"/>
    </source>
</evidence>
<evidence type="ECO:0000313" key="10">
    <source>
        <dbReference type="Proteomes" id="UP000018680"/>
    </source>
</evidence>
<dbReference type="GO" id="GO:0055085">
    <property type="term" value="P:transmembrane transport"/>
    <property type="evidence" value="ECO:0007669"/>
    <property type="project" value="InterPro"/>
</dbReference>
<name>V5WLA1_9SPIO</name>
<dbReference type="PANTHER" id="PTHR43744:SF12">
    <property type="entry name" value="ABC TRANSPORTER PERMEASE PROTEIN MG189-RELATED"/>
    <property type="match status" value="1"/>
</dbReference>
<dbReference type="CDD" id="cd06261">
    <property type="entry name" value="TM_PBP2"/>
    <property type="match status" value="1"/>
</dbReference>
<dbReference type="eggNOG" id="COG0395">
    <property type="taxonomic scope" value="Bacteria"/>
</dbReference>
<evidence type="ECO:0000313" key="9">
    <source>
        <dbReference type="EMBL" id="AHC16430.1"/>
    </source>
</evidence>
<dbReference type="InterPro" id="IPR000515">
    <property type="entry name" value="MetI-like"/>
</dbReference>
<dbReference type="HOGENOM" id="CLU_016047_1_2_12"/>
<dbReference type="EMBL" id="CP006939">
    <property type="protein sequence ID" value="AHC16430.1"/>
    <property type="molecule type" value="Genomic_DNA"/>
</dbReference>
<dbReference type="PANTHER" id="PTHR43744">
    <property type="entry name" value="ABC TRANSPORTER PERMEASE PROTEIN MG189-RELATED-RELATED"/>
    <property type="match status" value="1"/>
</dbReference>
<accession>V5WLA1</accession>
<feature type="transmembrane region" description="Helical" evidence="7">
    <location>
        <begin position="198"/>
        <end position="223"/>
    </location>
</feature>
<dbReference type="Proteomes" id="UP000018680">
    <property type="component" value="Chromosome"/>
</dbReference>
<keyword evidence="3" id="KW-1003">Cell membrane</keyword>
<comment type="similarity">
    <text evidence="7">Belongs to the binding-protein-dependent transport system permease family.</text>
</comment>